<name>A0A7V4FHQ6_FERPE</name>
<comment type="caution">
    <text evidence="1">The sequence shown here is derived from an EMBL/GenBank/DDBJ whole genome shotgun (WGS) entry which is preliminary data.</text>
</comment>
<sequence>MSDSLKSIVEEEVVNESINQGAVEGNLHDKEFISKVYTVAQDKVFISATIKLGLRNYSNIELNFGISQNIDQGRDPSEVADAMFNNYILPNVKRYAAVLAQNTLKIIDILENVVNNTGSNGQKVIRG</sequence>
<gene>
    <name evidence="1" type="ORF">ENU12_07755</name>
</gene>
<organism evidence="1">
    <name type="scientific">Fervidobacterium pennivorans</name>
    <dbReference type="NCBI Taxonomy" id="93466"/>
    <lineage>
        <taxon>Bacteria</taxon>
        <taxon>Thermotogati</taxon>
        <taxon>Thermotogota</taxon>
        <taxon>Thermotogae</taxon>
        <taxon>Thermotogales</taxon>
        <taxon>Fervidobacteriaceae</taxon>
        <taxon>Fervidobacterium</taxon>
    </lineage>
</organism>
<accession>A0A7V4FHQ6</accession>
<evidence type="ECO:0000313" key="1">
    <source>
        <dbReference type="EMBL" id="HGQ77774.1"/>
    </source>
</evidence>
<reference evidence="1" key="1">
    <citation type="journal article" date="2020" name="mSystems">
        <title>Genome- and Community-Level Interaction Insights into Carbon Utilization and Element Cycling Functions of Hydrothermarchaeota in Hydrothermal Sediment.</title>
        <authorList>
            <person name="Zhou Z."/>
            <person name="Liu Y."/>
            <person name="Xu W."/>
            <person name="Pan J."/>
            <person name="Luo Z.H."/>
            <person name="Li M."/>
        </authorList>
    </citation>
    <scope>NUCLEOTIDE SEQUENCE [LARGE SCALE GENOMIC DNA]</scope>
    <source>
        <strain evidence="1">SpSt-640</strain>
    </source>
</reference>
<dbReference type="EMBL" id="DTBH01000157">
    <property type="protein sequence ID" value="HGQ77774.1"/>
    <property type="molecule type" value="Genomic_DNA"/>
</dbReference>
<dbReference type="AlphaFoldDB" id="A0A7V4FHQ6"/>
<proteinExistence type="predicted"/>
<protein>
    <submittedName>
        <fullName evidence="1">Uncharacterized protein</fullName>
    </submittedName>
</protein>